<dbReference type="AlphaFoldDB" id="A0A931FD88"/>
<comment type="caution">
    <text evidence="2">The sequence shown here is derived from an EMBL/GenBank/DDBJ whole genome shotgun (WGS) entry which is preliminary data.</text>
</comment>
<dbReference type="InterPro" id="IPR004218">
    <property type="entry name" value="GSHS_ATP-bd"/>
</dbReference>
<dbReference type="InterPro" id="IPR053191">
    <property type="entry name" value="DcsG_Biosynth_Enzyme"/>
</dbReference>
<dbReference type="RefSeq" id="WP_196195627.1">
    <property type="nucleotide sequence ID" value="NZ_JADPRT010000008.1"/>
</dbReference>
<evidence type="ECO:0000259" key="1">
    <source>
        <dbReference type="Pfam" id="PF02955"/>
    </source>
</evidence>
<protein>
    <recommendedName>
        <fullName evidence="1">Prokaryotic glutathione synthetase ATP-binding domain-containing protein</fullName>
    </recommendedName>
</protein>
<reference evidence="2" key="1">
    <citation type="submission" date="2020-11" db="EMBL/GenBank/DDBJ databases">
        <title>Isolation and identification of active actinomycetes.</title>
        <authorList>
            <person name="Yu B."/>
        </authorList>
    </citation>
    <scope>NUCLEOTIDE SEQUENCE</scope>
    <source>
        <strain evidence="2">NEAU-YB345</strain>
    </source>
</reference>
<dbReference type="PANTHER" id="PTHR39217:SF1">
    <property type="entry name" value="GLUTATHIONE SYNTHETASE"/>
    <property type="match status" value="1"/>
</dbReference>
<dbReference type="Proteomes" id="UP000657385">
    <property type="component" value="Unassembled WGS sequence"/>
</dbReference>
<evidence type="ECO:0000313" key="2">
    <source>
        <dbReference type="EMBL" id="MBF9070457.1"/>
    </source>
</evidence>
<dbReference type="GO" id="GO:0005524">
    <property type="term" value="F:ATP binding"/>
    <property type="evidence" value="ECO:0007669"/>
    <property type="project" value="InterPro"/>
</dbReference>
<dbReference type="Pfam" id="PF02955">
    <property type="entry name" value="GSH-S_ATP"/>
    <property type="match status" value="1"/>
</dbReference>
<dbReference type="PANTHER" id="PTHR39217">
    <property type="match status" value="1"/>
</dbReference>
<accession>A0A931FD88</accession>
<dbReference type="Gene3D" id="3.30.470.20">
    <property type="entry name" value="ATP-grasp fold, B domain"/>
    <property type="match status" value="1"/>
</dbReference>
<name>A0A931FD88_9ACTN</name>
<keyword evidence="3" id="KW-1185">Reference proteome</keyword>
<dbReference type="EMBL" id="JADPRT010000008">
    <property type="protein sequence ID" value="MBF9070457.1"/>
    <property type="molecule type" value="Genomic_DNA"/>
</dbReference>
<gene>
    <name evidence="2" type="ORF">I2501_20740</name>
</gene>
<evidence type="ECO:0000313" key="3">
    <source>
        <dbReference type="Proteomes" id="UP000657385"/>
    </source>
</evidence>
<feature type="domain" description="Prokaryotic glutathione synthetase ATP-binding" evidence="1">
    <location>
        <begin position="121"/>
        <end position="231"/>
    </location>
</feature>
<dbReference type="SUPFAM" id="SSF56059">
    <property type="entry name" value="Glutathione synthetase ATP-binding domain-like"/>
    <property type="match status" value="1"/>
</dbReference>
<dbReference type="GO" id="GO:0004363">
    <property type="term" value="F:glutathione synthase activity"/>
    <property type="evidence" value="ECO:0007669"/>
    <property type="project" value="InterPro"/>
</dbReference>
<sequence>MPDIALLTGRTMPRDVPENDLLVDELRQLGVQAEVHPWDEPLDWPSVGLALVRTTWDYWDRLDDFLSWADRADNQTSLRNPAQVIRWNCHKGYLVDLAGRGVPSIPTQVLRRGADGTAVDAALAAFREQHGEVEVVAKPAVSAGARGALRALPSDPGTAAHLADLLKQGDALLQPLVESILTRGETSLVFFGEEYSHAVRKVPAQGEYRIHEHHGGTVQSHTPTDAELAAARAALAAAPAATAYGRVDLVDLPSGPAVMELELIEPELFLPYADGATTRYARHLASLLP</sequence>
<proteinExistence type="predicted"/>
<organism evidence="2 3">
    <name type="scientific">Streptacidiphilus fuscans</name>
    <dbReference type="NCBI Taxonomy" id="2789292"/>
    <lineage>
        <taxon>Bacteria</taxon>
        <taxon>Bacillati</taxon>
        <taxon>Actinomycetota</taxon>
        <taxon>Actinomycetes</taxon>
        <taxon>Kitasatosporales</taxon>
        <taxon>Streptomycetaceae</taxon>
        <taxon>Streptacidiphilus</taxon>
    </lineage>
</organism>